<evidence type="ECO:0008006" key="8">
    <source>
        <dbReference type="Google" id="ProtNLM"/>
    </source>
</evidence>
<dbReference type="Pfam" id="PF05105">
    <property type="entry name" value="Phage_holin_4_1"/>
    <property type="match status" value="1"/>
</dbReference>
<proteinExistence type="predicted"/>
<feature type="transmembrane region" description="Helical" evidence="5">
    <location>
        <begin position="65"/>
        <end position="86"/>
    </location>
</feature>
<evidence type="ECO:0000313" key="7">
    <source>
        <dbReference type="Proteomes" id="UP001303587"/>
    </source>
</evidence>
<reference evidence="6 7" key="1">
    <citation type="submission" date="2023-07" db="EMBL/GenBank/DDBJ databases">
        <title>Closed genoem sequence of Methanosarcinaceae archaeon Ac7.</title>
        <authorList>
            <person name="Poehlein A."/>
            <person name="Protasov E."/>
            <person name="Platt K."/>
            <person name="Reeh H."/>
            <person name="Daniel R."/>
            <person name="Brune A."/>
        </authorList>
    </citation>
    <scope>NUCLEOTIDE SEQUENCE [LARGE SCALE GENOMIC DNA]</scope>
    <source>
        <strain evidence="6 7">Ac7</strain>
    </source>
</reference>
<dbReference type="Proteomes" id="UP001303587">
    <property type="component" value="Chromosome"/>
</dbReference>
<keyword evidence="4 5" id="KW-0472">Membrane</keyword>
<dbReference type="GeneID" id="89230846"/>
<evidence type="ECO:0000256" key="5">
    <source>
        <dbReference type="SAM" id="Phobius"/>
    </source>
</evidence>
<name>A0AA96ZV00_9EURY</name>
<keyword evidence="2 5" id="KW-0812">Transmembrane</keyword>
<protein>
    <recommendedName>
        <fullName evidence="8">Holin</fullName>
    </recommendedName>
</protein>
<keyword evidence="7" id="KW-1185">Reference proteome</keyword>
<feature type="transmembrane region" description="Helical" evidence="5">
    <location>
        <begin position="33"/>
        <end position="53"/>
    </location>
</feature>
<keyword evidence="3 5" id="KW-1133">Transmembrane helix</keyword>
<dbReference type="AlphaFoldDB" id="A0AA96ZV00"/>
<dbReference type="NCBIfam" id="TIGR01593">
    <property type="entry name" value="holin_tox_secr"/>
    <property type="match status" value="1"/>
</dbReference>
<sequence>MDDMKLTILAAGAAVGAFIGGCLGGWDFALMTLCIFATADFITGTGLAALGLSTKTETGFLSSVAMGRGLMQKFFILFLVLAAYRLDELMNTSYLREAVIFAFIFNELLSLTEHAIVLGLPIPAPLKNVIQTYHAPKQKNEKTDDKK</sequence>
<feature type="transmembrane region" description="Helical" evidence="5">
    <location>
        <begin position="6"/>
        <end position="26"/>
    </location>
</feature>
<dbReference type="InterPro" id="IPR006480">
    <property type="entry name" value="Phage_holin_4_1"/>
</dbReference>
<dbReference type="RefSeq" id="WP_338102509.1">
    <property type="nucleotide sequence ID" value="NZ_CP131060.1"/>
</dbReference>
<gene>
    <name evidence="6" type="ORF">MsAc7_17520</name>
</gene>
<evidence type="ECO:0000256" key="4">
    <source>
        <dbReference type="ARBA" id="ARBA00023136"/>
    </source>
</evidence>
<dbReference type="PROSITE" id="PS51257">
    <property type="entry name" value="PROKAR_LIPOPROTEIN"/>
    <property type="match status" value="1"/>
</dbReference>
<dbReference type="GO" id="GO:0016020">
    <property type="term" value="C:membrane"/>
    <property type="evidence" value="ECO:0007669"/>
    <property type="project" value="UniProtKB-SubCell"/>
</dbReference>
<accession>A0AA96ZV00</accession>
<organism evidence="6 7">
    <name type="scientific">Methanolapillus millepedarum</name>
    <dbReference type="NCBI Taxonomy" id="3028296"/>
    <lineage>
        <taxon>Archaea</taxon>
        <taxon>Methanobacteriati</taxon>
        <taxon>Methanobacteriota</taxon>
        <taxon>Stenosarchaea group</taxon>
        <taxon>Methanomicrobia</taxon>
        <taxon>Methanosarcinales</taxon>
        <taxon>Methanosarcinaceae</taxon>
        <taxon>Methanolapillus</taxon>
    </lineage>
</organism>
<evidence type="ECO:0000256" key="3">
    <source>
        <dbReference type="ARBA" id="ARBA00022989"/>
    </source>
</evidence>
<evidence type="ECO:0000313" key="6">
    <source>
        <dbReference type="EMBL" id="WNY26179.1"/>
    </source>
</evidence>
<evidence type="ECO:0000256" key="2">
    <source>
        <dbReference type="ARBA" id="ARBA00022692"/>
    </source>
</evidence>
<comment type="subcellular location">
    <subcellularLocation>
        <location evidence="1">Membrane</location>
        <topology evidence="1">Multi-pass membrane protein</topology>
    </subcellularLocation>
</comment>
<dbReference type="EMBL" id="CP131060">
    <property type="protein sequence ID" value="WNY26179.1"/>
    <property type="molecule type" value="Genomic_DNA"/>
</dbReference>
<evidence type="ECO:0000256" key="1">
    <source>
        <dbReference type="ARBA" id="ARBA00004141"/>
    </source>
</evidence>